<gene>
    <name evidence="1" type="ORF">SAMN05421766_1172</name>
</gene>
<name>A0ABY1L284_9FLAO</name>
<reference evidence="1 2" key="1">
    <citation type="submission" date="2017-01" db="EMBL/GenBank/DDBJ databases">
        <authorList>
            <person name="Varghese N."/>
            <person name="Submissions S."/>
        </authorList>
    </citation>
    <scope>NUCLEOTIDE SEQUENCE [LARGE SCALE GENOMIC DNA]</scope>
    <source>
        <strain evidence="1 2">DSM 2061</strain>
    </source>
</reference>
<accession>A0ABY1L284</accession>
<keyword evidence="2" id="KW-1185">Reference proteome</keyword>
<dbReference type="Proteomes" id="UP000185728">
    <property type="component" value="Unassembled WGS sequence"/>
</dbReference>
<organism evidence="1 2">
    <name type="scientific">Zobellia uliginosa</name>
    <dbReference type="NCBI Taxonomy" id="143224"/>
    <lineage>
        <taxon>Bacteria</taxon>
        <taxon>Pseudomonadati</taxon>
        <taxon>Bacteroidota</taxon>
        <taxon>Flavobacteriia</taxon>
        <taxon>Flavobacteriales</taxon>
        <taxon>Flavobacteriaceae</taxon>
        <taxon>Zobellia</taxon>
    </lineage>
</organism>
<dbReference type="EMBL" id="FTOB01000017">
    <property type="protein sequence ID" value="SIT15968.1"/>
    <property type="molecule type" value="Genomic_DNA"/>
</dbReference>
<evidence type="ECO:0000313" key="2">
    <source>
        <dbReference type="Proteomes" id="UP000185728"/>
    </source>
</evidence>
<proteinExistence type="predicted"/>
<comment type="caution">
    <text evidence="1">The sequence shown here is derived from an EMBL/GenBank/DDBJ whole genome shotgun (WGS) entry which is preliminary data.</text>
</comment>
<evidence type="ECO:0000313" key="1">
    <source>
        <dbReference type="EMBL" id="SIT15968.1"/>
    </source>
</evidence>
<sequence length="31" mass="3625">MNKQNKKEHPKNLEKILLGSTLLAMQIKNFD</sequence>
<protein>
    <submittedName>
        <fullName evidence="1">Uncharacterized protein</fullName>
    </submittedName>
</protein>